<keyword evidence="8 9" id="KW-0238">DNA-binding</keyword>
<comment type="caution">
    <text evidence="12">The sequence shown here is derived from an EMBL/GenBank/DDBJ whole genome shotgun (WGS) entry which is preliminary data.</text>
</comment>
<evidence type="ECO:0000256" key="4">
    <source>
        <dbReference type="ARBA" id="ARBA00022490"/>
    </source>
</evidence>
<keyword evidence="7 9" id="KW-0067">ATP-binding</keyword>
<name>A0ABW9G8J3_9GAMM</name>
<keyword evidence="13" id="KW-1185">Reference proteome</keyword>
<evidence type="ECO:0000256" key="3">
    <source>
        <dbReference type="ARBA" id="ARBA00020170"/>
    </source>
</evidence>
<dbReference type="Gene3D" id="3.40.50.300">
    <property type="entry name" value="P-loop containing nucleotide triphosphate hydrolases"/>
    <property type="match status" value="1"/>
</dbReference>
<keyword evidence="9 10" id="KW-0742">SOS response</keyword>
<proteinExistence type="inferred from homology"/>
<dbReference type="PROSITE" id="PS00617">
    <property type="entry name" value="RECF_1"/>
    <property type="match status" value="1"/>
</dbReference>
<organism evidence="12 13">
    <name type="scientific">Celerinatantimonas yamalensis</name>
    <dbReference type="NCBI Taxonomy" id="559956"/>
    <lineage>
        <taxon>Bacteria</taxon>
        <taxon>Pseudomonadati</taxon>
        <taxon>Pseudomonadota</taxon>
        <taxon>Gammaproteobacteria</taxon>
        <taxon>Celerinatantimonadaceae</taxon>
        <taxon>Celerinatantimonas</taxon>
    </lineage>
</organism>
<sequence length="354" mass="40670">MAISTLQVTQFRNIAQSRMQFSSGLNAIVGDNGSGKTSVLEAIYLLGFGRSFRSPRIRRVIQHEQSELVLFAQINHDRIGLSKQLTGETQLRINGETVKTQAALSKLLPVQLIHPEGYGIVNGSPRYRRAFLDWGVFHQEQSFQEVTHRYKRLLKQRNALLKRRAKFRELQIWDRELVIQAEQIRAMRQDYFAELVPEILAITHDFLPEYQFQFELYDGWNSENKLADILEENYPRECQMGFTLAGPHKADIRIKTDQGNAAECISRGQLKLLVCALLLAQGQYAYRVLSKPTIYLIDDFAAELDPNKRALLAGYLQRNNAQVFITAIEQKMLEGFNLTDCHLFHVKQGDITQQ</sequence>
<dbReference type="EMBL" id="JBEQCT010000006">
    <property type="protein sequence ID" value="MFM2486015.1"/>
    <property type="molecule type" value="Genomic_DNA"/>
</dbReference>
<dbReference type="Proteomes" id="UP001629953">
    <property type="component" value="Unassembled WGS sequence"/>
</dbReference>
<evidence type="ECO:0000256" key="10">
    <source>
        <dbReference type="RuleBase" id="RU000578"/>
    </source>
</evidence>
<comment type="subcellular location">
    <subcellularLocation>
        <location evidence="1 9 10">Cytoplasm</location>
    </subcellularLocation>
</comment>
<evidence type="ECO:0000256" key="1">
    <source>
        <dbReference type="ARBA" id="ARBA00004496"/>
    </source>
</evidence>
<evidence type="ECO:0000256" key="5">
    <source>
        <dbReference type="ARBA" id="ARBA00022705"/>
    </source>
</evidence>
<keyword evidence="9 10" id="KW-0234">DNA repair</keyword>
<feature type="domain" description="RecF/RecN/SMC N-terminal" evidence="11">
    <location>
        <begin position="3"/>
        <end position="336"/>
    </location>
</feature>
<protein>
    <recommendedName>
        <fullName evidence="3 9">DNA replication and repair protein RecF</fullName>
    </recommendedName>
</protein>
<dbReference type="Pfam" id="PF02463">
    <property type="entry name" value="SMC_N"/>
    <property type="match status" value="1"/>
</dbReference>
<accession>A0ABW9G8J3</accession>
<gene>
    <name evidence="9 12" type="primary">recF</name>
    <name evidence="12" type="ORF">ABUE30_13265</name>
</gene>
<evidence type="ECO:0000256" key="7">
    <source>
        <dbReference type="ARBA" id="ARBA00022840"/>
    </source>
</evidence>
<evidence type="ECO:0000256" key="2">
    <source>
        <dbReference type="ARBA" id="ARBA00008016"/>
    </source>
</evidence>
<dbReference type="InterPro" id="IPR018078">
    <property type="entry name" value="DNA-binding_RecF_CS"/>
</dbReference>
<dbReference type="PANTHER" id="PTHR32182:SF0">
    <property type="entry name" value="DNA REPLICATION AND REPAIR PROTEIN RECF"/>
    <property type="match status" value="1"/>
</dbReference>
<dbReference type="PROSITE" id="PS00618">
    <property type="entry name" value="RECF_2"/>
    <property type="match status" value="1"/>
</dbReference>
<dbReference type="InterPro" id="IPR042174">
    <property type="entry name" value="RecF_2"/>
</dbReference>
<dbReference type="HAMAP" id="MF_00365">
    <property type="entry name" value="RecF"/>
    <property type="match status" value="1"/>
</dbReference>
<dbReference type="SUPFAM" id="SSF52540">
    <property type="entry name" value="P-loop containing nucleoside triphosphate hydrolases"/>
    <property type="match status" value="1"/>
</dbReference>
<evidence type="ECO:0000256" key="6">
    <source>
        <dbReference type="ARBA" id="ARBA00022741"/>
    </source>
</evidence>
<reference evidence="12 13" key="1">
    <citation type="journal article" date="2013" name="Int. J. Syst. Evol. Microbiol.">
        <title>Celerinatantimonas yamalensis sp. nov., a cold-adapted diazotrophic bacterium from a cold permafrost brine.</title>
        <authorList>
            <person name="Shcherbakova V."/>
            <person name="Chuvilskaya N."/>
            <person name="Rivkina E."/>
            <person name="Demidov N."/>
            <person name="Uchaeva V."/>
            <person name="Suetin S."/>
            <person name="Suzina N."/>
            <person name="Gilichinsky D."/>
        </authorList>
    </citation>
    <scope>NUCLEOTIDE SEQUENCE [LARGE SCALE GENOMIC DNA]</scope>
    <source>
        <strain evidence="12 13">C7</strain>
    </source>
</reference>
<comment type="similarity">
    <text evidence="2 9 10">Belongs to the RecF family.</text>
</comment>
<evidence type="ECO:0000313" key="13">
    <source>
        <dbReference type="Proteomes" id="UP001629953"/>
    </source>
</evidence>
<dbReference type="PANTHER" id="PTHR32182">
    <property type="entry name" value="DNA REPLICATION AND REPAIR PROTEIN RECF"/>
    <property type="match status" value="1"/>
</dbReference>
<evidence type="ECO:0000256" key="9">
    <source>
        <dbReference type="HAMAP-Rule" id="MF_00365"/>
    </source>
</evidence>
<dbReference type="RefSeq" id="WP_408624273.1">
    <property type="nucleotide sequence ID" value="NZ_JBEQCT010000006.1"/>
</dbReference>
<keyword evidence="5 9" id="KW-0235">DNA replication</keyword>
<dbReference type="InterPro" id="IPR001238">
    <property type="entry name" value="DNA-binding_RecF"/>
</dbReference>
<evidence type="ECO:0000313" key="12">
    <source>
        <dbReference type="EMBL" id="MFM2486015.1"/>
    </source>
</evidence>
<dbReference type="InterPro" id="IPR003395">
    <property type="entry name" value="RecF/RecN/SMC_N"/>
</dbReference>
<dbReference type="Gene3D" id="1.20.1050.90">
    <property type="entry name" value="RecF/RecN/SMC, N-terminal domain"/>
    <property type="match status" value="1"/>
</dbReference>
<feature type="binding site" evidence="9">
    <location>
        <begin position="30"/>
        <end position="37"/>
    </location>
    <ligand>
        <name>ATP</name>
        <dbReference type="ChEBI" id="CHEBI:30616"/>
    </ligand>
</feature>
<dbReference type="NCBIfam" id="TIGR00611">
    <property type="entry name" value="recf"/>
    <property type="match status" value="1"/>
</dbReference>
<keyword evidence="9 10" id="KW-0227">DNA damage</keyword>
<comment type="function">
    <text evidence="9 10">The RecF protein is involved in DNA metabolism; it is required for DNA replication and normal SOS inducibility. RecF binds preferentially to single-stranded, linear DNA. It also seems to bind ATP.</text>
</comment>
<evidence type="ECO:0000259" key="11">
    <source>
        <dbReference type="Pfam" id="PF02463"/>
    </source>
</evidence>
<keyword evidence="4 9" id="KW-0963">Cytoplasm</keyword>
<keyword evidence="6 9" id="KW-0547">Nucleotide-binding</keyword>
<evidence type="ECO:0000256" key="8">
    <source>
        <dbReference type="ARBA" id="ARBA00023125"/>
    </source>
</evidence>
<dbReference type="InterPro" id="IPR027417">
    <property type="entry name" value="P-loop_NTPase"/>
</dbReference>